<protein>
    <submittedName>
        <fullName evidence="1">Uncharacterized protein</fullName>
    </submittedName>
</protein>
<sequence>MRDQIDSTVIADVDTVPGNPIVSDAKTLSELKPLSEADILALIRKSSKKTCNLDSMPTKIVIESIDHLLPVIAKVIDSSLLWGYFPKPLFNFMLATRDAGVYDFTNLRPVSNLQYMSKLA</sequence>
<keyword evidence="2" id="KW-1185">Reference proteome</keyword>
<organism evidence="1 2">
    <name type="scientific">Acropora cervicornis</name>
    <name type="common">Staghorn coral</name>
    <dbReference type="NCBI Taxonomy" id="6130"/>
    <lineage>
        <taxon>Eukaryota</taxon>
        <taxon>Metazoa</taxon>
        <taxon>Cnidaria</taxon>
        <taxon>Anthozoa</taxon>
        <taxon>Hexacorallia</taxon>
        <taxon>Scleractinia</taxon>
        <taxon>Astrocoeniina</taxon>
        <taxon>Acroporidae</taxon>
        <taxon>Acropora</taxon>
    </lineage>
</organism>
<dbReference type="AlphaFoldDB" id="A0AAD9UZE5"/>
<proteinExistence type="predicted"/>
<accession>A0AAD9UZE5</accession>
<evidence type="ECO:0000313" key="1">
    <source>
        <dbReference type="EMBL" id="KAK2555573.1"/>
    </source>
</evidence>
<evidence type="ECO:0000313" key="2">
    <source>
        <dbReference type="Proteomes" id="UP001249851"/>
    </source>
</evidence>
<comment type="caution">
    <text evidence="1">The sequence shown here is derived from an EMBL/GenBank/DDBJ whole genome shotgun (WGS) entry which is preliminary data.</text>
</comment>
<dbReference type="Proteomes" id="UP001249851">
    <property type="component" value="Unassembled WGS sequence"/>
</dbReference>
<reference evidence="1" key="2">
    <citation type="journal article" date="2023" name="Science">
        <title>Genomic signatures of disease resistance in endangered staghorn corals.</title>
        <authorList>
            <person name="Vollmer S.V."/>
            <person name="Selwyn J.D."/>
            <person name="Despard B.A."/>
            <person name="Roesel C.L."/>
        </authorList>
    </citation>
    <scope>NUCLEOTIDE SEQUENCE</scope>
    <source>
        <strain evidence="1">K2</strain>
    </source>
</reference>
<reference evidence="1" key="1">
    <citation type="journal article" date="2023" name="G3 (Bethesda)">
        <title>Whole genome assembly and annotation of the endangered Caribbean coral Acropora cervicornis.</title>
        <authorList>
            <person name="Selwyn J.D."/>
            <person name="Vollmer S.V."/>
        </authorList>
    </citation>
    <scope>NUCLEOTIDE SEQUENCE</scope>
    <source>
        <strain evidence="1">K2</strain>
    </source>
</reference>
<name>A0AAD9UZE5_ACRCE</name>
<gene>
    <name evidence="1" type="ORF">P5673_022587</name>
</gene>
<dbReference type="EMBL" id="JARQWQ010000061">
    <property type="protein sequence ID" value="KAK2555573.1"/>
    <property type="molecule type" value="Genomic_DNA"/>
</dbReference>